<dbReference type="GeneID" id="59337577"/>
<accession>A0A8H6CN76</accession>
<organism evidence="1 2">
    <name type="scientific">Letharia lupina</name>
    <dbReference type="NCBI Taxonomy" id="560253"/>
    <lineage>
        <taxon>Eukaryota</taxon>
        <taxon>Fungi</taxon>
        <taxon>Dikarya</taxon>
        <taxon>Ascomycota</taxon>
        <taxon>Pezizomycotina</taxon>
        <taxon>Lecanoromycetes</taxon>
        <taxon>OSLEUM clade</taxon>
        <taxon>Lecanoromycetidae</taxon>
        <taxon>Lecanorales</taxon>
        <taxon>Lecanorineae</taxon>
        <taxon>Parmeliaceae</taxon>
        <taxon>Letharia</taxon>
    </lineage>
</organism>
<comment type="caution">
    <text evidence="1">The sequence shown here is derived from an EMBL/GenBank/DDBJ whole genome shotgun (WGS) entry which is preliminary data.</text>
</comment>
<dbReference type="AlphaFoldDB" id="A0A8H6CN76"/>
<dbReference type="EMBL" id="JACCJB010000006">
    <property type="protein sequence ID" value="KAF6226316.1"/>
    <property type="molecule type" value="Genomic_DNA"/>
</dbReference>
<evidence type="ECO:0000313" key="1">
    <source>
        <dbReference type="EMBL" id="KAF6226316.1"/>
    </source>
</evidence>
<gene>
    <name evidence="1" type="ORF">HO133_009182</name>
</gene>
<dbReference type="RefSeq" id="XP_037154869.1">
    <property type="nucleotide sequence ID" value="XM_037300043.1"/>
</dbReference>
<evidence type="ECO:0000313" key="2">
    <source>
        <dbReference type="Proteomes" id="UP000593566"/>
    </source>
</evidence>
<proteinExistence type="predicted"/>
<protein>
    <submittedName>
        <fullName evidence="1">Uncharacterized protein</fullName>
    </submittedName>
</protein>
<name>A0A8H6CN76_9LECA</name>
<sequence>MVELHETMRTAQPLATRKYSRQLRISEETWIRRRKQSTPSKENLDYRDKQLRGIASQFRYERIPERLWLREGVFFPFSERSYPAKWTEADCEAWFNYRISVLRGQCNKDNDIILNADILMQVALRRLLGMAQEIKGEPDPDHPGENLWAVRGRVGLELWPYDCTPCTASIAHKIHGQEMTTGYWQGDEYPDWRTWDAERCNILFESWCWNCEKFNFPAELEDEKIERHLSLPEGADSQINEIWEIRSPADVRSDPAFQTTCSFDVKDKVTEENVAVALTFLGCDVGSTIPDGIEAVWRLLDVEGGSRGKLEEYLLSAV</sequence>
<dbReference type="Proteomes" id="UP000593566">
    <property type="component" value="Unassembled WGS sequence"/>
</dbReference>
<reference evidence="1 2" key="1">
    <citation type="journal article" date="2020" name="Genomics">
        <title>Complete, high-quality genomes from long-read metagenomic sequencing of two wolf lichen thalli reveals enigmatic genome architecture.</title>
        <authorList>
            <person name="McKenzie S.K."/>
            <person name="Walston R.F."/>
            <person name="Allen J.L."/>
        </authorList>
    </citation>
    <scope>NUCLEOTIDE SEQUENCE [LARGE SCALE GENOMIC DNA]</scope>
    <source>
        <strain evidence="1">WasteWater1</strain>
    </source>
</reference>
<keyword evidence="2" id="KW-1185">Reference proteome</keyword>